<proteinExistence type="predicted"/>
<protein>
    <submittedName>
        <fullName evidence="1">Uncharacterized protein</fullName>
    </submittedName>
</protein>
<keyword evidence="2" id="KW-1185">Reference proteome</keyword>
<organism evidence="1 2">
    <name type="scientific">Pseudomonas phage Psa21</name>
    <dbReference type="NCBI Taxonomy" id="2530023"/>
    <lineage>
        <taxon>Viruses</taxon>
        <taxon>Duplodnaviria</taxon>
        <taxon>Heunggongvirae</taxon>
        <taxon>Uroviricota</taxon>
        <taxon>Caudoviricetes</taxon>
        <taxon>Chimalliviridae</taxon>
        <taxon>Tepukevirus</taxon>
        <taxon>Tepukevirus Psa21</taxon>
    </lineage>
</organism>
<sequence>MQVSNKPSSTPVSELGELDDYIGRSFLIKRNNQVTCVKLEKVKRRVVYLTHPGRDDGFTVPIEKFREYYHLLPSSKV</sequence>
<accession>A0A481W5Y1</accession>
<gene>
    <name evidence="1" type="ORF">PSA21_258</name>
</gene>
<name>A0A481W5Y1_9CAUD</name>
<dbReference type="EMBL" id="MK552327">
    <property type="protein sequence ID" value="QBJ02784.1"/>
    <property type="molecule type" value="Genomic_DNA"/>
</dbReference>
<evidence type="ECO:0000313" key="2">
    <source>
        <dbReference type="Proteomes" id="UP000294134"/>
    </source>
</evidence>
<evidence type="ECO:0000313" key="1">
    <source>
        <dbReference type="EMBL" id="QBJ02784.1"/>
    </source>
</evidence>
<dbReference type="Proteomes" id="UP000294134">
    <property type="component" value="Segment"/>
</dbReference>
<reference evidence="1 2" key="1">
    <citation type="submission" date="2019-02" db="EMBL/GenBank/DDBJ databases">
        <authorList>
            <person name="Frampton R.A."/>
            <person name="Wojtus J.K."/>
            <person name="Fineran P.C."/>
            <person name="Hendrickson H.L."/>
        </authorList>
    </citation>
    <scope>NUCLEOTIDE SEQUENCE [LARGE SCALE GENOMIC DNA]</scope>
</reference>